<dbReference type="PIRSF" id="PIRSF028520">
    <property type="entry name" value="UCP028520"/>
    <property type="match status" value="1"/>
</dbReference>
<dbReference type="InterPro" id="IPR050832">
    <property type="entry name" value="Bact_Acetyltransf"/>
</dbReference>
<keyword evidence="2" id="KW-0012">Acyltransferase</keyword>
<evidence type="ECO:0000256" key="2">
    <source>
        <dbReference type="ARBA" id="ARBA00023315"/>
    </source>
</evidence>
<dbReference type="InterPro" id="IPR016890">
    <property type="entry name" value="UCP028520"/>
</dbReference>
<dbReference type="PROSITE" id="PS51186">
    <property type="entry name" value="GNAT"/>
    <property type="match status" value="1"/>
</dbReference>
<dbReference type="Pfam" id="PF00583">
    <property type="entry name" value="Acetyltransf_1"/>
    <property type="match status" value="1"/>
</dbReference>
<dbReference type="RefSeq" id="WP_378980334.1">
    <property type="nucleotide sequence ID" value="NZ_JBHRVD010000001.1"/>
</dbReference>
<comment type="caution">
    <text evidence="4">The sequence shown here is derived from an EMBL/GenBank/DDBJ whole genome shotgun (WGS) entry which is preliminary data.</text>
</comment>
<evidence type="ECO:0000259" key="3">
    <source>
        <dbReference type="PROSITE" id="PS51186"/>
    </source>
</evidence>
<gene>
    <name evidence="4" type="ORF">ACFOJ9_18525</name>
</gene>
<sequence length="165" mass="18562">MTATPAPISRVSAEDEAAILALNNEHAAELSWLEPERLSFLLGEAFYARRIGDLEAFIMTFDQDARYDSPNFLWFRERYERFVYVDRVVVAADARGRGHARRLYQDLFGHVERAGHMLVTCEVNTDPPNPASDAFHAALGFTEAGDAVIHGGKKAVRYYVRSLQA</sequence>
<evidence type="ECO:0000256" key="1">
    <source>
        <dbReference type="ARBA" id="ARBA00022679"/>
    </source>
</evidence>
<proteinExistence type="predicted"/>
<keyword evidence="5" id="KW-1185">Reference proteome</keyword>
<dbReference type="Proteomes" id="UP001595648">
    <property type="component" value="Unassembled WGS sequence"/>
</dbReference>
<name>A0ABV7MPD0_9HYPH</name>
<dbReference type="PANTHER" id="PTHR43877:SF2">
    <property type="entry name" value="AMINOALKYLPHOSPHONATE N-ACETYLTRANSFERASE-RELATED"/>
    <property type="match status" value="1"/>
</dbReference>
<accession>A0ABV7MPD0</accession>
<reference evidence="5" key="1">
    <citation type="journal article" date="2019" name="Int. J. Syst. Evol. Microbiol.">
        <title>The Global Catalogue of Microorganisms (GCM) 10K type strain sequencing project: providing services to taxonomists for standard genome sequencing and annotation.</title>
        <authorList>
            <consortium name="The Broad Institute Genomics Platform"/>
            <consortium name="The Broad Institute Genome Sequencing Center for Infectious Disease"/>
            <person name="Wu L."/>
            <person name="Ma J."/>
        </authorList>
    </citation>
    <scope>NUCLEOTIDE SEQUENCE [LARGE SCALE GENOMIC DNA]</scope>
    <source>
        <strain evidence="5">ICMP 19515</strain>
    </source>
</reference>
<dbReference type="InterPro" id="IPR016181">
    <property type="entry name" value="Acyl_CoA_acyltransferase"/>
</dbReference>
<evidence type="ECO:0000313" key="4">
    <source>
        <dbReference type="EMBL" id="MFC3323741.1"/>
    </source>
</evidence>
<keyword evidence="1" id="KW-0808">Transferase</keyword>
<dbReference type="PANTHER" id="PTHR43877">
    <property type="entry name" value="AMINOALKYLPHOSPHONATE N-ACETYLTRANSFERASE-RELATED-RELATED"/>
    <property type="match status" value="1"/>
</dbReference>
<dbReference type="SUPFAM" id="SSF55729">
    <property type="entry name" value="Acyl-CoA N-acyltransferases (Nat)"/>
    <property type="match status" value="1"/>
</dbReference>
<feature type="domain" description="N-acetyltransferase" evidence="3">
    <location>
        <begin position="6"/>
        <end position="164"/>
    </location>
</feature>
<dbReference type="CDD" id="cd04301">
    <property type="entry name" value="NAT_SF"/>
    <property type="match status" value="1"/>
</dbReference>
<dbReference type="InterPro" id="IPR000182">
    <property type="entry name" value="GNAT_dom"/>
</dbReference>
<protein>
    <submittedName>
        <fullName evidence="4">GNAT family N-acetyltransferase</fullName>
    </submittedName>
</protein>
<organism evidence="4 5">
    <name type="scientific">Mesorhizobium cantuariense</name>
    <dbReference type="NCBI Taxonomy" id="1300275"/>
    <lineage>
        <taxon>Bacteria</taxon>
        <taxon>Pseudomonadati</taxon>
        <taxon>Pseudomonadota</taxon>
        <taxon>Alphaproteobacteria</taxon>
        <taxon>Hyphomicrobiales</taxon>
        <taxon>Phyllobacteriaceae</taxon>
        <taxon>Mesorhizobium</taxon>
    </lineage>
</organism>
<evidence type="ECO:0000313" key="5">
    <source>
        <dbReference type="Proteomes" id="UP001595648"/>
    </source>
</evidence>
<dbReference type="EMBL" id="JBHRVD010000001">
    <property type="protein sequence ID" value="MFC3323741.1"/>
    <property type="molecule type" value="Genomic_DNA"/>
</dbReference>
<dbReference type="Gene3D" id="3.40.630.30">
    <property type="match status" value="1"/>
</dbReference>